<dbReference type="Pfam" id="PF10502">
    <property type="entry name" value="Peptidase_S26"/>
    <property type="match status" value="1"/>
</dbReference>
<evidence type="ECO:0000313" key="3">
    <source>
        <dbReference type="Proteomes" id="UP000321807"/>
    </source>
</evidence>
<dbReference type="EMBL" id="CP042807">
    <property type="protein sequence ID" value="QEE26418.1"/>
    <property type="molecule type" value="Genomic_DNA"/>
</dbReference>
<dbReference type="SUPFAM" id="SSF51306">
    <property type="entry name" value="LexA/Signal peptidase"/>
    <property type="match status" value="1"/>
</dbReference>
<dbReference type="InterPro" id="IPR019533">
    <property type="entry name" value="Peptidase_S26"/>
</dbReference>
<gene>
    <name evidence="2" type="ORF">CS053_10905</name>
</gene>
<dbReference type="GO" id="GO:0004252">
    <property type="term" value="F:serine-type endopeptidase activity"/>
    <property type="evidence" value="ECO:0007669"/>
    <property type="project" value="InterPro"/>
</dbReference>
<dbReference type="Proteomes" id="UP000321807">
    <property type="component" value="Chromosome"/>
</dbReference>
<dbReference type="AlphaFoldDB" id="A0A5B9E394"/>
<dbReference type="KEGG" id="rgl:CS053_10905"/>
<evidence type="ECO:0000259" key="1">
    <source>
        <dbReference type="Pfam" id="PF10502"/>
    </source>
</evidence>
<sequence>MAGFASLAWASFVRPMPRVIYNASASVPVGWYRIEPMRMPHAGDIVLVRLPAVPAALAARRGYLPLGIPLLKRIGARAPQEVCIRGGIVRIDDAPVTTTLPVDAAGRRLQAWRSCRRLRQGELFLLSTDSPASFDSRYFGPVPVSAVIGRAQPLRIEDAR</sequence>
<reference evidence="2 3" key="1">
    <citation type="submission" date="2019-08" db="EMBL/GenBank/DDBJ databases">
        <title>Complete genome sequence of Rhodanobacter glycinis strain T01E-68 isolated from tomato root.</title>
        <authorList>
            <person name="Weon H.-Y."/>
            <person name="Lee S.A."/>
        </authorList>
    </citation>
    <scope>NUCLEOTIDE SEQUENCE [LARGE SCALE GENOMIC DNA]</scope>
    <source>
        <strain evidence="2 3">T01E-68</strain>
    </source>
</reference>
<dbReference type="GO" id="GO:0006465">
    <property type="term" value="P:signal peptide processing"/>
    <property type="evidence" value="ECO:0007669"/>
    <property type="project" value="InterPro"/>
</dbReference>
<organism evidence="2 3">
    <name type="scientific">Rhodanobacter glycinis</name>
    <dbReference type="NCBI Taxonomy" id="582702"/>
    <lineage>
        <taxon>Bacteria</taxon>
        <taxon>Pseudomonadati</taxon>
        <taxon>Pseudomonadota</taxon>
        <taxon>Gammaproteobacteria</taxon>
        <taxon>Lysobacterales</taxon>
        <taxon>Rhodanobacteraceae</taxon>
        <taxon>Rhodanobacter</taxon>
    </lineage>
</organism>
<dbReference type="InterPro" id="IPR036286">
    <property type="entry name" value="LexA/Signal_pep-like_sf"/>
</dbReference>
<dbReference type="Gene3D" id="2.10.109.10">
    <property type="entry name" value="Umud Fragment, subunit A"/>
    <property type="match status" value="1"/>
</dbReference>
<protein>
    <submittedName>
        <fullName evidence="2">S26 family signal peptidase</fullName>
    </submittedName>
</protein>
<feature type="domain" description="Peptidase S26" evidence="1">
    <location>
        <begin position="3"/>
        <end position="152"/>
    </location>
</feature>
<evidence type="ECO:0000313" key="2">
    <source>
        <dbReference type="EMBL" id="QEE26418.1"/>
    </source>
</evidence>
<proteinExistence type="predicted"/>
<accession>A0A5B9E394</accession>
<name>A0A5B9E394_9GAMM</name>